<dbReference type="InterPro" id="IPR027417">
    <property type="entry name" value="P-loop_NTPase"/>
</dbReference>
<evidence type="ECO:0000256" key="13">
    <source>
        <dbReference type="ARBA" id="ARBA00023204"/>
    </source>
</evidence>
<evidence type="ECO:0000256" key="12">
    <source>
        <dbReference type="ARBA" id="ARBA00023125"/>
    </source>
</evidence>
<dbReference type="PANTHER" id="PTHR43152">
    <property type="entry name" value="UVRABC SYSTEM PROTEIN A"/>
    <property type="match status" value="1"/>
</dbReference>
<dbReference type="GO" id="GO:0016887">
    <property type="term" value="F:ATP hydrolysis activity"/>
    <property type="evidence" value="ECO:0007669"/>
    <property type="project" value="InterPro"/>
</dbReference>
<feature type="zinc finger region" description="C4-type" evidence="18">
    <location>
        <begin position="752"/>
        <end position="778"/>
    </location>
</feature>
<dbReference type="CDD" id="cd03271">
    <property type="entry name" value="ABC_UvrA_II"/>
    <property type="match status" value="1"/>
</dbReference>
<dbReference type="GO" id="GO:0009380">
    <property type="term" value="C:excinuclease repair complex"/>
    <property type="evidence" value="ECO:0007669"/>
    <property type="project" value="InterPro"/>
</dbReference>
<comment type="caution">
    <text evidence="18">Lacks conserved residue(s) required for the propagation of feature annotation.</text>
</comment>
<evidence type="ECO:0000256" key="5">
    <source>
        <dbReference type="ARBA" id="ARBA00022741"/>
    </source>
</evidence>
<dbReference type="RefSeq" id="WP_087129815.1">
    <property type="nucleotide sequence ID" value="NZ_FUKO01000009.1"/>
</dbReference>
<dbReference type="Gene3D" id="1.10.8.280">
    <property type="entry name" value="ABC transporter ATPase domain-like"/>
    <property type="match status" value="1"/>
</dbReference>
<evidence type="ECO:0000256" key="6">
    <source>
        <dbReference type="ARBA" id="ARBA00022763"/>
    </source>
</evidence>
<dbReference type="FunFam" id="1.20.1580.10:FF:000001">
    <property type="entry name" value="UvrABC system protein A"/>
    <property type="match status" value="1"/>
</dbReference>
<evidence type="ECO:0000256" key="9">
    <source>
        <dbReference type="ARBA" id="ARBA00022833"/>
    </source>
</evidence>
<keyword evidence="21" id="KW-1185">Reference proteome</keyword>
<dbReference type="Gene3D" id="1.20.1580.10">
    <property type="entry name" value="ABC transporter ATPase like domain"/>
    <property type="match status" value="3"/>
</dbReference>
<evidence type="ECO:0000256" key="16">
    <source>
        <dbReference type="ARBA" id="ARBA00039316"/>
    </source>
</evidence>
<keyword evidence="14 18" id="KW-0742">SOS response</keyword>
<accession>A0A1R4IHH6</accession>
<keyword evidence="13 18" id="KW-0234">DNA repair</keyword>
<dbReference type="EMBL" id="FUKO01000009">
    <property type="protein sequence ID" value="SJN19064.1"/>
    <property type="molecule type" value="Genomic_DNA"/>
</dbReference>
<evidence type="ECO:0000256" key="15">
    <source>
        <dbReference type="ARBA" id="ARBA00038000"/>
    </source>
</evidence>
<feature type="binding site" evidence="18">
    <location>
        <begin position="653"/>
        <end position="660"/>
    </location>
    <ligand>
        <name>ATP</name>
        <dbReference type="ChEBI" id="CHEBI:30616"/>
    </ligand>
</feature>
<dbReference type="OrthoDB" id="9809851at2"/>
<organism evidence="20 21">
    <name type="scientific">Microbacterium esteraromaticum</name>
    <dbReference type="NCBI Taxonomy" id="57043"/>
    <lineage>
        <taxon>Bacteria</taxon>
        <taxon>Bacillati</taxon>
        <taxon>Actinomycetota</taxon>
        <taxon>Actinomycetes</taxon>
        <taxon>Micrococcales</taxon>
        <taxon>Microbacteriaceae</taxon>
        <taxon>Microbacterium</taxon>
    </lineage>
</organism>
<dbReference type="Pfam" id="PF17755">
    <property type="entry name" value="UvrA_DNA-bind"/>
    <property type="match status" value="1"/>
</dbReference>
<sequence>MPIVPVASSGKLSVRGARVHNLKNVDIEIPRDSLVVFTGLSGSGKSSLAFDTIFAEGQRRYVESLSAYARQFLGQVDRPDVDFIEGLSPAVSIDQKSTNRNPRSTVGTITEIHDYMRLLWARIGIPHCPECGEKIQRQTVQQIADQLMELPDRTRYQIVAPIVSQKKGEFVDLFKELGAKGYSRAIVDGDLIQLAEPPTLKKSYKHDIAVVVDRLVASSDILGRVTDSVETALGLAGGVVQVNFVDEEGDDAWQSFSEKLACPNGHPIALTEIEPRTFSFNAPFGACPACAGLGTRMSVDVDLMLGDEDLSIREGVILPWTTQGKGLFQYYERLLEGLSRDLDFSLDTPWNQLHSDVREAVLRGENYKVTVKWKNRYGREMRYASGFEGVVPYIERQYLQAESDNQRSRWGEYLREVPCPVCDGDRLKPEVLAVKVHGHSIAEVSRLSLEDAGAFMQNLSLTAREAKIAAQVLREIRLRLEFLLQVGLSYLNLSRSAGSLSGGEAQRIRLATQIGSGLTGVLYVLDEPSIGLHQRDNRRLIDTLLKLRDLGNTLIVVEHDEETIEAADWVVDIGPGAGVGGGEVVHSGPYSALLTEMDSMTGDYLAGRREIETPRKRRKIDRKRMLSVVGARANNLKNVTAEFPLGVLTAVTGVSGSGKSSLVNDILYQVLASRLNGARTVPGKHTRVTGLDNLDKVVHVDQAPIGRTPRSNPATYTGVFDRIRTLFSETPEAKVRGYLPGRFSFNVKGGRCDACSGDGTIKIEMNFLPDVYVDCEVCHGKRYNRDTLAVHYKGKNIAEVLEMPISEAAEFFEPIQAIHRYMKTLVDVGLGYVRLGQAATTLSGGEAQRVKLATELQRRSNGRSIYVLDEPTTGLHFEDVRKLLEVLGGLVDKGNTVIVIEHNLDVIKSADWVIDLGPEGGSGGGEILAVGTPEQIAKVEESHTGQFLAETLGIDRSISARSGIRKAG</sequence>
<evidence type="ECO:0000256" key="7">
    <source>
        <dbReference type="ARBA" id="ARBA00022769"/>
    </source>
</evidence>
<dbReference type="InterPro" id="IPR003439">
    <property type="entry name" value="ABC_transporter-like_ATP-bd"/>
</dbReference>
<dbReference type="Gene3D" id="3.40.50.300">
    <property type="entry name" value="P-loop containing nucleotide triphosphate hydrolases"/>
    <property type="match status" value="3"/>
</dbReference>
<dbReference type="PROSITE" id="PS00211">
    <property type="entry name" value="ABC_TRANSPORTER_1"/>
    <property type="match status" value="2"/>
</dbReference>
<dbReference type="InterPro" id="IPR041552">
    <property type="entry name" value="UvrA_DNA-bd"/>
</dbReference>
<keyword evidence="11 18" id="KW-0267">Excision nuclease</keyword>
<evidence type="ECO:0000256" key="10">
    <source>
        <dbReference type="ARBA" id="ARBA00022840"/>
    </source>
</evidence>
<dbReference type="GO" id="GO:0009381">
    <property type="term" value="F:excinuclease ABC activity"/>
    <property type="evidence" value="ECO:0007669"/>
    <property type="project" value="UniProtKB-UniRule"/>
</dbReference>
<evidence type="ECO:0000256" key="14">
    <source>
        <dbReference type="ARBA" id="ARBA00023236"/>
    </source>
</evidence>
<dbReference type="CDD" id="cd03270">
    <property type="entry name" value="ABC_UvrA_I"/>
    <property type="match status" value="1"/>
</dbReference>
<evidence type="ECO:0000256" key="2">
    <source>
        <dbReference type="ARBA" id="ARBA00022490"/>
    </source>
</evidence>
<dbReference type="HAMAP" id="MF_00205">
    <property type="entry name" value="UvrA"/>
    <property type="match status" value="1"/>
</dbReference>
<keyword evidence="2 18" id="KW-0963">Cytoplasm</keyword>
<dbReference type="NCBIfam" id="TIGR00630">
    <property type="entry name" value="uvra"/>
    <property type="match status" value="1"/>
</dbReference>
<feature type="domain" description="ABC transporter" evidence="19">
    <location>
        <begin position="620"/>
        <end position="949"/>
    </location>
</feature>
<evidence type="ECO:0000256" key="17">
    <source>
        <dbReference type="ARBA" id="ARBA00042156"/>
    </source>
</evidence>
<proteinExistence type="inferred from homology"/>
<evidence type="ECO:0000256" key="4">
    <source>
        <dbReference type="ARBA" id="ARBA00022737"/>
    </source>
</evidence>
<reference evidence="20 21" key="1">
    <citation type="submission" date="2017-02" db="EMBL/GenBank/DDBJ databases">
        <authorList>
            <person name="Peterson S.W."/>
        </authorList>
    </citation>
    <scope>NUCLEOTIDE SEQUENCE [LARGE SCALE GENOMIC DNA]</scope>
    <source>
        <strain evidence="20 21">B Mb 05.01</strain>
    </source>
</reference>
<dbReference type="Gene3D" id="3.30.190.20">
    <property type="match status" value="1"/>
</dbReference>
<dbReference type="InterPro" id="IPR041102">
    <property type="entry name" value="UvrA_inter"/>
</dbReference>
<comment type="subunit">
    <text evidence="18">Forms a heterotetramer with UvrB during the search for lesions.</text>
</comment>
<dbReference type="PROSITE" id="PS50893">
    <property type="entry name" value="ABC_TRANSPORTER_2"/>
    <property type="match status" value="1"/>
</dbReference>
<dbReference type="FunFam" id="1.20.1580.10:FF:000002">
    <property type="entry name" value="UvrABC system protein A"/>
    <property type="match status" value="1"/>
</dbReference>
<comment type="similarity">
    <text evidence="15 18">Belongs to the ABC transporter superfamily. UvrA family.</text>
</comment>
<evidence type="ECO:0000256" key="11">
    <source>
        <dbReference type="ARBA" id="ARBA00022881"/>
    </source>
</evidence>
<dbReference type="SUPFAM" id="SSF52540">
    <property type="entry name" value="P-loop containing nucleoside triphosphate hydrolases"/>
    <property type="match status" value="3"/>
</dbReference>
<dbReference type="GO" id="GO:0008270">
    <property type="term" value="F:zinc ion binding"/>
    <property type="evidence" value="ECO:0007669"/>
    <property type="project" value="UniProtKB-UniRule"/>
</dbReference>
<dbReference type="GO" id="GO:0009432">
    <property type="term" value="P:SOS response"/>
    <property type="evidence" value="ECO:0007669"/>
    <property type="project" value="UniProtKB-UniRule"/>
</dbReference>
<dbReference type="AlphaFoldDB" id="A0A1R4IHH6"/>
<evidence type="ECO:0000256" key="3">
    <source>
        <dbReference type="ARBA" id="ARBA00022723"/>
    </source>
</evidence>
<protein>
    <recommendedName>
        <fullName evidence="16 18">UvrABC system protein A</fullName>
        <shortName evidence="18">UvrA protein</shortName>
    </recommendedName>
    <alternativeName>
        <fullName evidence="17 18">Excinuclease ABC subunit A</fullName>
    </alternativeName>
</protein>
<dbReference type="NCBIfam" id="NF001503">
    <property type="entry name" value="PRK00349.1"/>
    <property type="match status" value="1"/>
</dbReference>
<dbReference type="PANTHER" id="PTHR43152:SF3">
    <property type="entry name" value="UVRABC SYSTEM PROTEIN A"/>
    <property type="match status" value="1"/>
</dbReference>
<keyword evidence="12 18" id="KW-0238">DNA-binding</keyword>
<dbReference type="Pfam" id="PF17760">
    <property type="entry name" value="UvrA_inter"/>
    <property type="match status" value="1"/>
</dbReference>
<keyword evidence="7 18" id="KW-0228">DNA excision</keyword>
<comment type="subcellular location">
    <subcellularLocation>
        <location evidence="1 18">Cytoplasm</location>
    </subcellularLocation>
</comment>
<evidence type="ECO:0000256" key="8">
    <source>
        <dbReference type="ARBA" id="ARBA00022771"/>
    </source>
</evidence>
<keyword evidence="9 18" id="KW-0862">Zinc</keyword>
<keyword evidence="5 18" id="KW-0547">Nucleotide-binding</keyword>
<dbReference type="GO" id="GO:0005524">
    <property type="term" value="F:ATP binding"/>
    <property type="evidence" value="ECO:0007669"/>
    <property type="project" value="UniProtKB-UniRule"/>
</dbReference>
<evidence type="ECO:0000256" key="1">
    <source>
        <dbReference type="ARBA" id="ARBA00004496"/>
    </source>
</evidence>
<evidence type="ECO:0000313" key="21">
    <source>
        <dbReference type="Proteomes" id="UP000196320"/>
    </source>
</evidence>
<dbReference type="GO" id="GO:0006289">
    <property type="term" value="P:nucleotide-excision repair"/>
    <property type="evidence" value="ECO:0007669"/>
    <property type="project" value="UniProtKB-UniRule"/>
</dbReference>
<evidence type="ECO:0000313" key="20">
    <source>
        <dbReference type="EMBL" id="SJN19064.1"/>
    </source>
</evidence>
<comment type="function">
    <text evidence="18">The UvrABC repair system catalyzes the recognition and processing of DNA lesions. UvrA is an ATPase and a DNA-binding protein. A damage recognition complex composed of 2 UvrA and 2 UvrB subunits scans DNA for abnormalities. When the presence of a lesion has been verified by UvrB, the UvrA molecules dissociate.</text>
</comment>
<evidence type="ECO:0000259" key="19">
    <source>
        <dbReference type="PROSITE" id="PS50893"/>
    </source>
</evidence>
<keyword evidence="3 18" id="KW-0479">Metal-binding</keyword>
<feature type="binding site" evidence="18">
    <location>
        <begin position="39"/>
        <end position="46"/>
    </location>
    <ligand>
        <name>ATP</name>
        <dbReference type="ChEBI" id="CHEBI:30616"/>
    </ligand>
</feature>
<keyword evidence="10 18" id="KW-0067">ATP-binding</keyword>
<gene>
    <name evidence="18" type="primary">uvrA</name>
    <name evidence="20" type="ORF">FM104_02090</name>
</gene>
<dbReference type="Proteomes" id="UP000196320">
    <property type="component" value="Unassembled WGS sequence"/>
</dbReference>
<dbReference type="InterPro" id="IPR017871">
    <property type="entry name" value="ABC_transporter-like_CS"/>
</dbReference>
<dbReference type="GO" id="GO:0003677">
    <property type="term" value="F:DNA binding"/>
    <property type="evidence" value="ECO:0007669"/>
    <property type="project" value="UniProtKB-UniRule"/>
</dbReference>
<evidence type="ECO:0000256" key="18">
    <source>
        <dbReference type="HAMAP-Rule" id="MF_00205"/>
    </source>
</evidence>
<name>A0A1R4IHH6_9MICO</name>
<dbReference type="GO" id="GO:0005737">
    <property type="term" value="C:cytoplasm"/>
    <property type="evidence" value="ECO:0007669"/>
    <property type="project" value="UniProtKB-SubCell"/>
</dbReference>
<dbReference type="InterPro" id="IPR004602">
    <property type="entry name" value="UvrA"/>
</dbReference>
<keyword evidence="6 18" id="KW-0227">DNA damage</keyword>
<keyword evidence="8 18" id="KW-0863">Zinc-finger</keyword>
<keyword evidence="4 18" id="KW-0677">Repeat</keyword>